<dbReference type="EMBL" id="CASHTH010001991">
    <property type="protein sequence ID" value="CAI8023076.1"/>
    <property type="molecule type" value="Genomic_DNA"/>
</dbReference>
<dbReference type="CDD" id="cd03769">
    <property type="entry name" value="SR_IS607_transposase_like"/>
    <property type="match status" value="1"/>
</dbReference>
<dbReference type="GO" id="GO:0015074">
    <property type="term" value="P:DNA integration"/>
    <property type="evidence" value="ECO:0007669"/>
    <property type="project" value="UniProtKB-KW"/>
</dbReference>
<organism evidence="5 6">
    <name type="scientific">Geodia barretti</name>
    <name type="common">Barrett's horny sponge</name>
    <dbReference type="NCBI Taxonomy" id="519541"/>
    <lineage>
        <taxon>Eukaryota</taxon>
        <taxon>Metazoa</taxon>
        <taxon>Porifera</taxon>
        <taxon>Demospongiae</taxon>
        <taxon>Heteroscleromorpha</taxon>
        <taxon>Tetractinellida</taxon>
        <taxon>Astrophorina</taxon>
        <taxon>Geodiidae</taxon>
        <taxon>Geodia</taxon>
    </lineage>
</organism>
<dbReference type="InterPro" id="IPR051491">
    <property type="entry name" value="Recombinase/Transposase-rel"/>
</dbReference>
<dbReference type="PANTHER" id="PTHR36172">
    <property type="match status" value="1"/>
</dbReference>
<evidence type="ECO:0000256" key="1">
    <source>
        <dbReference type="ARBA" id="ARBA00022908"/>
    </source>
</evidence>
<dbReference type="SMART" id="SM00857">
    <property type="entry name" value="Resolvase"/>
    <property type="match status" value="1"/>
</dbReference>
<dbReference type="InterPro" id="IPR006119">
    <property type="entry name" value="Resolv_N"/>
</dbReference>
<dbReference type="FunFam" id="3.40.50.1390:FF:000002">
    <property type="entry name" value="ORF1 in transposon ISC1904"/>
    <property type="match status" value="1"/>
</dbReference>
<dbReference type="Gene3D" id="3.40.50.1390">
    <property type="entry name" value="Resolvase, N-terminal catalytic domain"/>
    <property type="match status" value="1"/>
</dbReference>
<dbReference type="AlphaFoldDB" id="A0AA35S6Z2"/>
<evidence type="ECO:0000259" key="4">
    <source>
        <dbReference type="PROSITE" id="PS51736"/>
    </source>
</evidence>
<feature type="domain" description="Resolvase/invertase-type recombinase catalytic" evidence="4">
    <location>
        <begin position="22"/>
        <end position="159"/>
    </location>
</feature>
<dbReference type="PANTHER" id="PTHR36172:SF1">
    <property type="entry name" value="RESOLVASE-RELATED"/>
    <property type="match status" value="1"/>
</dbReference>
<dbReference type="InterPro" id="IPR041718">
    <property type="entry name" value="IS607_transposase-like"/>
</dbReference>
<protein>
    <submittedName>
        <fullName evidence="5">Uncharacterized protein MJ0014</fullName>
    </submittedName>
</protein>
<gene>
    <name evidence="5" type="ORF">GBAR_LOCUS13509</name>
</gene>
<accession>A0AA35S6Z2</accession>
<dbReference type="Pfam" id="PF00239">
    <property type="entry name" value="Resolvase"/>
    <property type="match status" value="1"/>
</dbReference>
<name>A0AA35S6Z2_GEOBA</name>
<reference evidence="5" key="1">
    <citation type="submission" date="2023-03" db="EMBL/GenBank/DDBJ databases">
        <authorList>
            <person name="Steffen K."/>
            <person name="Cardenas P."/>
        </authorList>
    </citation>
    <scope>NUCLEOTIDE SEQUENCE</scope>
</reference>
<dbReference type="InterPro" id="IPR048046">
    <property type="entry name" value="Transpos_IS607"/>
</dbReference>
<evidence type="ECO:0000313" key="5">
    <source>
        <dbReference type="EMBL" id="CAI8023076.1"/>
    </source>
</evidence>
<proteinExistence type="predicted"/>
<dbReference type="Proteomes" id="UP001174909">
    <property type="component" value="Unassembled WGS sequence"/>
</dbReference>
<keyword evidence="6" id="KW-1185">Reference proteome</keyword>
<keyword evidence="2" id="KW-0238">DNA-binding</keyword>
<sequence length="159" mass="17920">MRVERIGRLWYVILPDEAPALLTVGYARVSSHEQKPQLEPQANRLWAYAGQNGIALDRVVSEVASGLNDRRPKLRRLLADPKVGTILVEHRDRLARFGVGMVDAMLQARGGRLLVIEDNEVDDDLVRDMTEILTCFCARLYGRRSAANRARRALSIAQE</sequence>
<dbReference type="PROSITE" id="PS51736">
    <property type="entry name" value="RECOMBINASES_3"/>
    <property type="match status" value="1"/>
</dbReference>
<dbReference type="GO" id="GO:0003677">
    <property type="term" value="F:DNA binding"/>
    <property type="evidence" value="ECO:0007669"/>
    <property type="project" value="UniProtKB-KW"/>
</dbReference>
<dbReference type="GO" id="GO:0000150">
    <property type="term" value="F:DNA strand exchange activity"/>
    <property type="evidence" value="ECO:0007669"/>
    <property type="project" value="InterPro"/>
</dbReference>
<dbReference type="InterPro" id="IPR036162">
    <property type="entry name" value="Resolvase-like_N_sf"/>
</dbReference>
<keyword evidence="3" id="KW-0233">DNA recombination</keyword>
<evidence type="ECO:0000313" key="6">
    <source>
        <dbReference type="Proteomes" id="UP001174909"/>
    </source>
</evidence>
<comment type="caution">
    <text evidence="5">The sequence shown here is derived from an EMBL/GenBank/DDBJ whole genome shotgun (WGS) entry which is preliminary data.</text>
</comment>
<evidence type="ECO:0000256" key="3">
    <source>
        <dbReference type="ARBA" id="ARBA00023172"/>
    </source>
</evidence>
<dbReference type="NCBIfam" id="NF033518">
    <property type="entry name" value="transpos_IS607"/>
    <property type="match status" value="1"/>
</dbReference>
<evidence type="ECO:0000256" key="2">
    <source>
        <dbReference type="ARBA" id="ARBA00023125"/>
    </source>
</evidence>
<dbReference type="Gene3D" id="1.10.287.2170">
    <property type="match status" value="1"/>
</dbReference>
<dbReference type="SUPFAM" id="SSF53041">
    <property type="entry name" value="Resolvase-like"/>
    <property type="match status" value="1"/>
</dbReference>
<dbReference type="InterPro" id="IPR006118">
    <property type="entry name" value="Recombinase_CS"/>
</dbReference>
<dbReference type="PROSITE" id="PS00397">
    <property type="entry name" value="RECOMBINASES_1"/>
    <property type="match status" value="1"/>
</dbReference>
<keyword evidence="1" id="KW-0229">DNA integration</keyword>